<dbReference type="InterPro" id="IPR013595">
    <property type="entry name" value="Pept_S33_TAP-like_C"/>
</dbReference>
<sequence length="153" mass="16004">MTTIAGIRWWDDDAQMAVAASIPTHVFASNTDSAAAIELAARNPETVLSLILADPILDVDTHTDLLAQVTVPTLVVASALDTTTDLTVAQRLAGGIDNAVFVVIDGCTHPVHTGNRESFHEWTSSFVTIAEGLALRSGTALTPPTPLVEGAFG</sequence>
<name>A0ABZ2PNX2_9NOCA</name>
<dbReference type="Pfam" id="PF08386">
    <property type="entry name" value="Abhydrolase_4"/>
    <property type="match status" value="1"/>
</dbReference>
<feature type="domain" description="Peptidase S33 tripeptidyl aminopeptidase-like C-terminal" evidence="1">
    <location>
        <begin position="66"/>
        <end position="126"/>
    </location>
</feature>
<dbReference type="GO" id="GO:0016787">
    <property type="term" value="F:hydrolase activity"/>
    <property type="evidence" value="ECO:0007669"/>
    <property type="project" value="UniProtKB-KW"/>
</dbReference>
<gene>
    <name evidence="2" type="ORF">WDS16_03230</name>
</gene>
<evidence type="ECO:0000313" key="2">
    <source>
        <dbReference type="EMBL" id="WXG69583.1"/>
    </source>
</evidence>
<reference evidence="2 3" key="1">
    <citation type="submission" date="2024-03" db="EMBL/GenBank/DDBJ databases">
        <title>Natural products discovery in diverse microorganisms through a two-stage MS feature dereplication strategy.</title>
        <authorList>
            <person name="Zhang R."/>
        </authorList>
    </citation>
    <scope>NUCLEOTIDE SEQUENCE [LARGE SCALE GENOMIC DNA]</scope>
    <source>
        <strain evidence="2 3">18930</strain>
    </source>
</reference>
<organism evidence="2 3">
    <name type="scientific">Rhodococcus sovatensis</name>
    <dbReference type="NCBI Taxonomy" id="1805840"/>
    <lineage>
        <taxon>Bacteria</taxon>
        <taxon>Bacillati</taxon>
        <taxon>Actinomycetota</taxon>
        <taxon>Actinomycetes</taxon>
        <taxon>Mycobacteriales</taxon>
        <taxon>Nocardiaceae</taxon>
        <taxon>Rhodococcus</taxon>
    </lineage>
</organism>
<dbReference type="SUPFAM" id="SSF53474">
    <property type="entry name" value="alpha/beta-Hydrolases"/>
    <property type="match status" value="1"/>
</dbReference>
<protein>
    <submittedName>
        <fullName evidence="2">Alpha/beta hydrolase</fullName>
    </submittedName>
</protein>
<accession>A0ABZ2PNX2</accession>
<dbReference type="Proteomes" id="UP001432000">
    <property type="component" value="Chromosome"/>
</dbReference>
<dbReference type="Gene3D" id="3.40.50.1820">
    <property type="entry name" value="alpha/beta hydrolase"/>
    <property type="match status" value="1"/>
</dbReference>
<keyword evidence="2" id="KW-0378">Hydrolase</keyword>
<evidence type="ECO:0000259" key="1">
    <source>
        <dbReference type="Pfam" id="PF08386"/>
    </source>
</evidence>
<proteinExistence type="predicted"/>
<dbReference type="RefSeq" id="WP_338890449.1">
    <property type="nucleotide sequence ID" value="NZ_CP147846.1"/>
</dbReference>
<dbReference type="EMBL" id="CP147846">
    <property type="protein sequence ID" value="WXG69583.1"/>
    <property type="molecule type" value="Genomic_DNA"/>
</dbReference>
<evidence type="ECO:0000313" key="3">
    <source>
        <dbReference type="Proteomes" id="UP001432000"/>
    </source>
</evidence>
<keyword evidence="3" id="KW-1185">Reference proteome</keyword>
<dbReference type="InterPro" id="IPR029058">
    <property type="entry name" value="AB_hydrolase_fold"/>
</dbReference>